<keyword evidence="1" id="KW-0560">Oxidoreductase</keyword>
<dbReference type="InterPro" id="IPR036661">
    <property type="entry name" value="Luciferase-like_sf"/>
</dbReference>
<sequence>MRLGINLGYWGLGNDADNIAVAQEADRLGFAVCWAAEAYGSDAATVLAYVAAKTERIDVGSAIFQIPARTPTMTAMTAATLDTLSGGRFRLGLGVSGPQVSEGWYGVKFDKPLARTREYVEIIRKAMARERVVHDGANWTLPLPGGPGKPLKLTVHPVREHIPLYIAAIGPKNLELTGEIADGWLGIFFAPEQAELSLEHLTAGRAKAGKTLDGFDIAPNVPIAVSSSNKPEDLEAAGNLFRQYTALYVGGMGSKEQNFYNRIARRMGYEQAADEIQEKYLAKDYAGAAAAVPQQLIDSTTLIGTRDRLADRLQAFAAAGVTTLNLSPGGFGNTLEERVLALRTAVEALEHAGLA</sequence>
<dbReference type="Pfam" id="PF00296">
    <property type="entry name" value="Bac_luciferase"/>
    <property type="match status" value="1"/>
</dbReference>
<protein>
    <submittedName>
        <fullName evidence="3">LLM class F420-dependent oxidoreductase</fullName>
    </submittedName>
</protein>
<evidence type="ECO:0000256" key="1">
    <source>
        <dbReference type="ARBA" id="ARBA00023002"/>
    </source>
</evidence>
<evidence type="ECO:0000259" key="2">
    <source>
        <dbReference type="Pfam" id="PF00296"/>
    </source>
</evidence>
<dbReference type="InterPro" id="IPR019951">
    <property type="entry name" value="F420_OxRdatse_Rv3520c_pred"/>
</dbReference>
<evidence type="ECO:0000313" key="4">
    <source>
        <dbReference type="Proteomes" id="UP001592531"/>
    </source>
</evidence>
<dbReference type="Proteomes" id="UP001592531">
    <property type="component" value="Unassembled WGS sequence"/>
</dbReference>
<accession>A0ABV6VYP1</accession>
<feature type="domain" description="Luciferase-like" evidence="2">
    <location>
        <begin position="17"/>
        <end position="322"/>
    </location>
</feature>
<organism evidence="3 4">
    <name type="scientific">Streptacidiphilus cavernicola</name>
    <dbReference type="NCBI Taxonomy" id="3342716"/>
    <lineage>
        <taxon>Bacteria</taxon>
        <taxon>Bacillati</taxon>
        <taxon>Actinomycetota</taxon>
        <taxon>Actinomycetes</taxon>
        <taxon>Kitasatosporales</taxon>
        <taxon>Streptomycetaceae</taxon>
        <taxon>Streptacidiphilus</taxon>
    </lineage>
</organism>
<dbReference type="InterPro" id="IPR011251">
    <property type="entry name" value="Luciferase-like_dom"/>
</dbReference>
<dbReference type="Gene3D" id="3.20.20.30">
    <property type="entry name" value="Luciferase-like domain"/>
    <property type="match status" value="1"/>
</dbReference>
<dbReference type="EMBL" id="JBHFAB010000014">
    <property type="protein sequence ID" value="MFC1418869.1"/>
    <property type="molecule type" value="Genomic_DNA"/>
</dbReference>
<evidence type="ECO:0000313" key="3">
    <source>
        <dbReference type="EMBL" id="MFC1418869.1"/>
    </source>
</evidence>
<comment type="caution">
    <text evidence="3">The sequence shown here is derived from an EMBL/GenBank/DDBJ whole genome shotgun (WGS) entry which is preliminary data.</text>
</comment>
<reference evidence="3 4" key="1">
    <citation type="submission" date="2024-09" db="EMBL/GenBank/DDBJ databases">
        <authorList>
            <person name="Lee S.D."/>
        </authorList>
    </citation>
    <scope>NUCLEOTIDE SEQUENCE [LARGE SCALE GENOMIC DNA]</scope>
    <source>
        <strain evidence="3 4">N8-3</strain>
    </source>
</reference>
<name>A0ABV6VYP1_9ACTN</name>
<dbReference type="InterPro" id="IPR050564">
    <property type="entry name" value="F420-G6PD/mer"/>
</dbReference>
<dbReference type="NCBIfam" id="TIGR03559">
    <property type="entry name" value="F420_Rv3520c"/>
    <property type="match status" value="1"/>
</dbReference>
<proteinExistence type="predicted"/>
<dbReference type="PANTHER" id="PTHR43244:SF1">
    <property type="entry name" value="5,10-METHYLENETETRAHYDROMETHANOPTERIN REDUCTASE"/>
    <property type="match status" value="1"/>
</dbReference>
<dbReference type="RefSeq" id="WP_380537660.1">
    <property type="nucleotide sequence ID" value="NZ_JBHFAB010000014.1"/>
</dbReference>
<keyword evidence="4" id="KW-1185">Reference proteome</keyword>
<dbReference type="CDD" id="cd01097">
    <property type="entry name" value="Tetrahydromethanopterin_reductase"/>
    <property type="match status" value="1"/>
</dbReference>
<dbReference type="PANTHER" id="PTHR43244">
    <property type="match status" value="1"/>
</dbReference>
<dbReference type="SUPFAM" id="SSF51679">
    <property type="entry name" value="Bacterial luciferase-like"/>
    <property type="match status" value="1"/>
</dbReference>
<gene>
    <name evidence="3" type="ORF">ACEZDE_19845</name>
</gene>